<dbReference type="PANTHER" id="PTHR43569:SF2">
    <property type="entry name" value="AMIDOHYDROLASE-RELATED DOMAIN-CONTAINING PROTEIN"/>
    <property type="match status" value="1"/>
</dbReference>
<evidence type="ECO:0000259" key="2">
    <source>
        <dbReference type="Pfam" id="PF04909"/>
    </source>
</evidence>
<comment type="similarity">
    <text evidence="1">Belongs to the metallo-dependent hydrolases superfamily.</text>
</comment>
<evidence type="ECO:0000313" key="3">
    <source>
        <dbReference type="EMBL" id="QDU18834.1"/>
    </source>
</evidence>
<dbReference type="InterPro" id="IPR052350">
    <property type="entry name" value="Metallo-dep_Lactonases"/>
</dbReference>
<protein>
    <submittedName>
        <fullName evidence="3">Amidohydrolase</fullName>
    </submittedName>
</protein>
<keyword evidence="4" id="KW-1185">Reference proteome</keyword>
<dbReference type="Proteomes" id="UP000319576">
    <property type="component" value="Chromosome"/>
</dbReference>
<dbReference type="SUPFAM" id="SSF51556">
    <property type="entry name" value="Metallo-dependent hydrolases"/>
    <property type="match status" value="1"/>
</dbReference>
<dbReference type="AlphaFoldDB" id="A0A517XMV6"/>
<dbReference type="KEGG" id="uli:ETAA1_07300"/>
<dbReference type="NCBIfam" id="TIGR01409">
    <property type="entry name" value="TAT_signal_seq"/>
    <property type="match status" value="1"/>
</dbReference>
<gene>
    <name evidence="3" type="ORF">ETAA1_07300</name>
</gene>
<dbReference type="GO" id="GO:0016787">
    <property type="term" value="F:hydrolase activity"/>
    <property type="evidence" value="ECO:0007669"/>
    <property type="project" value="UniProtKB-KW"/>
</dbReference>
<dbReference type="PROSITE" id="PS51318">
    <property type="entry name" value="TAT"/>
    <property type="match status" value="1"/>
</dbReference>
<organism evidence="3 4">
    <name type="scientific">Urbifossiella limnaea</name>
    <dbReference type="NCBI Taxonomy" id="2528023"/>
    <lineage>
        <taxon>Bacteria</taxon>
        <taxon>Pseudomonadati</taxon>
        <taxon>Planctomycetota</taxon>
        <taxon>Planctomycetia</taxon>
        <taxon>Gemmatales</taxon>
        <taxon>Gemmataceae</taxon>
        <taxon>Urbifossiella</taxon>
    </lineage>
</organism>
<evidence type="ECO:0000313" key="4">
    <source>
        <dbReference type="Proteomes" id="UP000319576"/>
    </source>
</evidence>
<reference evidence="3 4" key="1">
    <citation type="submission" date="2019-02" db="EMBL/GenBank/DDBJ databases">
        <title>Deep-cultivation of Planctomycetes and their phenomic and genomic characterization uncovers novel biology.</title>
        <authorList>
            <person name="Wiegand S."/>
            <person name="Jogler M."/>
            <person name="Boedeker C."/>
            <person name="Pinto D."/>
            <person name="Vollmers J."/>
            <person name="Rivas-Marin E."/>
            <person name="Kohn T."/>
            <person name="Peeters S.H."/>
            <person name="Heuer A."/>
            <person name="Rast P."/>
            <person name="Oberbeckmann S."/>
            <person name="Bunk B."/>
            <person name="Jeske O."/>
            <person name="Meyerdierks A."/>
            <person name="Storesund J.E."/>
            <person name="Kallscheuer N."/>
            <person name="Luecker S."/>
            <person name="Lage O.M."/>
            <person name="Pohl T."/>
            <person name="Merkel B.J."/>
            <person name="Hornburger P."/>
            <person name="Mueller R.-W."/>
            <person name="Bruemmer F."/>
            <person name="Labrenz M."/>
            <person name="Spormann A.M."/>
            <person name="Op den Camp H."/>
            <person name="Overmann J."/>
            <person name="Amann R."/>
            <person name="Jetten M.S.M."/>
            <person name="Mascher T."/>
            <person name="Medema M.H."/>
            <person name="Devos D.P."/>
            <person name="Kaster A.-K."/>
            <person name="Ovreas L."/>
            <person name="Rohde M."/>
            <person name="Galperin M.Y."/>
            <person name="Jogler C."/>
        </authorList>
    </citation>
    <scope>NUCLEOTIDE SEQUENCE [LARGE SCALE GENOMIC DNA]</scope>
    <source>
        <strain evidence="3 4">ETA_A1</strain>
    </source>
</reference>
<proteinExistence type="inferred from homology"/>
<dbReference type="EMBL" id="CP036273">
    <property type="protein sequence ID" value="QDU18834.1"/>
    <property type="molecule type" value="Genomic_DNA"/>
</dbReference>
<dbReference type="InterPro" id="IPR006680">
    <property type="entry name" value="Amidohydro-rel"/>
</dbReference>
<feature type="domain" description="Amidohydrolase-related" evidence="2">
    <location>
        <begin position="36"/>
        <end position="321"/>
    </location>
</feature>
<dbReference type="Pfam" id="PF04909">
    <property type="entry name" value="Amidohydro_2"/>
    <property type="match status" value="1"/>
</dbReference>
<name>A0A517XMV6_9BACT</name>
<dbReference type="InterPro" id="IPR006311">
    <property type="entry name" value="TAT_signal"/>
</dbReference>
<dbReference type="PANTHER" id="PTHR43569">
    <property type="entry name" value="AMIDOHYDROLASE"/>
    <property type="match status" value="1"/>
</dbReference>
<accession>A0A517XMV6</accession>
<evidence type="ECO:0000256" key="1">
    <source>
        <dbReference type="ARBA" id="ARBA00038310"/>
    </source>
</evidence>
<sequence length="321" mass="35597">MNRRDFLAASAAATASPVLAQPERQPVTPAPAFPIVDTHQHLWDLQRFKLAWFNPATPEGKILGHNFLSPQYAEATRGVGVVKAVYMEVDVVPEQQQQEADFIVALCEARNTPTCAAVVSGRPNADGFAAYARQFRGHRYVKGIRQVLHVAGVNAAYFLDEKFVAGIKLLGELGLSFDLCVRPEELPDHIKLVDQCPNTRFILDHCGNGKLTHTMAERDRWRRDMAEMGKRKNVVGKVSGFIASAPARGKWTLDDLAPIVNHTLEVFGPDRVMFGGDWPVCLLGVEKYSDWAGALKAIVADRLADQQRKLFHDNAVRVYGI</sequence>
<keyword evidence="3" id="KW-0378">Hydrolase</keyword>
<dbReference type="InterPro" id="IPR019546">
    <property type="entry name" value="TAT_signal_bac_arc"/>
</dbReference>
<dbReference type="InterPro" id="IPR032466">
    <property type="entry name" value="Metal_Hydrolase"/>
</dbReference>
<dbReference type="RefSeq" id="WP_145234388.1">
    <property type="nucleotide sequence ID" value="NZ_CP036273.1"/>
</dbReference>
<dbReference type="Gene3D" id="3.20.20.140">
    <property type="entry name" value="Metal-dependent hydrolases"/>
    <property type="match status" value="1"/>
</dbReference>
<dbReference type="OrthoDB" id="5450317at2"/>